<evidence type="ECO:0000256" key="3">
    <source>
        <dbReference type="ARBA" id="ARBA00022946"/>
    </source>
</evidence>
<keyword evidence="5" id="KW-1185">Reference proteome</keyword>
<sequence>MRHFICKTLAQNGAISSYTIYVPWIQTKRFVSSGLNSPEKQSLTVSYLTNSCGLSLEQAISASKVVKIGDTEKRDSLLKLFTSYGFTKAQISSLVSRHPPLILARPETTIRPKIEYFRSLGIRGPDLPKIICSNKSILLASLEKKIIPNLDFVKDIVGTNENLVYALKQSSNVFRRNIKKVMVPNMATLRAHGVPEQHVAKLVMMQPRSLLLKTDLFKEVVCAIKEMGFEPMRPSFILAVKCMATISKVKWEKKKEILKSFGWSENEFLSAFRVQPMLMVCSEEKIKDVMDFMINKAGLKPSDVGRCPNLFLTSMEKRMIPRFAVLQVLMSKGLVRKDRDLIWALNLSKQDFEKRFVIQFMEVAPEVINAYQLKIGGDGFSN</sequence>
<dbReference type="InterPro" id="IPR003690">
    <property type="entry name" value="MTERF"/>
</dbReference>
<keyword evidence="2" id="KW-0804">Transcription</keyword>
<dbReference type="OrthoDB" id="637682at2759"/>
<protein>
    <recommendedName>
        <fullName evidence="6">mTERF domain-containing protein 1, mitochondrial</fullName>
    </recommendedName>
</protein>
<dbReference type="AlphaFoldDB" id="A0A6A1VGD9"/>
<dbReference type="EMBL" id="RXIC02000024">
    <property type="protein sequence ID" value="KAB1211773.1"/>
    <property type="molecule type" value="Genomic_DNA"/>
</dbReference>
<evidence type="ECO:0008006" key="6">
    <source>
        <dbReference type="Google" id="ProtNLM"/>
    </source>
</evidence>
<dbReference type="Pfam" id="PF02536">
    <property type="entry name" value="mTERF"/>
    <property type="match status" value="2"/>
</dbReference>
<dbReference type="GO" id="GO:0003676">
    <property type="term" value="F:nucleic acid binding"/>
    <property type="evidence" value="ECO:0007669"/>
    <property type="project" value="InterPro"/>
</dbReference>
<dbReference type="SMART" id="SM00733">
    <property type="entry name" value="Mterf"/>
    <property type="match status" value="6"/>
</dbReference>
<dbReference type="Gene3D" id="1.25.70.10">
    <property type="entry name" value="Transcription termination factor 3, mitochondrial"/>
    <property type="match status" value="1"/>
</dbReference>
<keyword evidence="2" id="KW-0805">Transcription regulation</keyword>
<comment type="caution">
    <text evidence="4">The sequence shown here is derived from an EMBL/GenBank/DDBJ whole genome shotgun (WGS) entry which is preliminary data.</text>
</comment>
<dbReference type="Proteomes" id="UP000516437">
    <property type="component" value="Chromosome 6"/>
</dbReference>
<accession>A0A6A1VGD9</accession>
<evidence type="ECO:0000313" key="5">
    <source>
        <dbReference type="Proteomes" id="UP000516437"/>
    </source>
</evidence>
<comment type="similarity">
    <text evidence="1">Belongs to the mTERF family.</text>
</comment>
<keyword evidence="3" id="KW-0809">Transit peptide</keyword>
<dbReference type="FunFam" id="1.25.70.10:FF:000001">
    <property type="entry name" value="Mitochondrial transcription termination factor-like"/>
    <property type="match status" value="1"/>
</dbReference>
<reference evidence="4 5" key="1">
    <citation type="journal article" date="2019" name="Plant Biotechnol. J.">
        <title>The red bayberry genome and genetic basis of sex determination.</title>
        <authorList>
            <person name="Jia H.M."/>
            <person name="Jia H.J."/>
            <person name="Cai Q.L."/>
            <person name="Wang Y."/>
            <person name="Zhao H.B."/>
            <person name="Yang W.F."/>
            <person name="Wang G.Y."/>
            <person name="Li Y.H."/>
            <person name="Zhan D.L."/>
            <person name="Shen Y.T."/>
            <person name="Niu Q.F."/>
            <person name="Chang L."/>
            <person name="Qiu J."/>
            <person name="Zhao L."/>
            <person name="Xie H.B."/>
            <person name="Fu W.Y."/>
            <person name="Jin J."/>
            <person name="Li X.W."/>
            <person name="Jiao Y."/>
            <person name="Zhou C.C."/>
            <person name="Tu T."/>
            <person name="Chai C.Y."/>
            <person name="Gao J.L."/>
            <person name="Fan L.J."/>
            <person name="van de Weg E."/>
            <person name="Wang J.Y."/>
            <person name="Gao Z.S."/>
        </authorList>
    </citation>
    <scope>NUCLEOTIDE SEQUENCE [LARGE SCALE GENOMIC DNA]</scope>
    <source>
        <tissue evidence="4">Leaves</tissue>
    </source>
</reference>
<organism evidence="4 5">
    <name type="scientific">Morella rubra</name>
    <name type="common">Chinese bayberry</name>
    <dbReference type="NCBI Taxonomy" id="262757"/>
    <lineage>
        <taxon>Eukaryota</taxon>
        <taxon>Viridiplantae</taxon>
        <taxon>Streptophyta</taxon>
        <taxon>Embryophyta</taxon>
        <taxon>Tracheophyta</taxon>
        <taxon>Spermatophyta</taxon>
        <taxon>Magnoliopsida</taxon>
        <taxon>eudicotyledons</taxon>
        <taxon>Gunneridae</taxon>
        <taxon>Pentapetalae</taxon>
        <taxon>rosids</taxon>
        <taxon>fabids</taxon>
        <taxon>Fagales</taxon>
        <taxon>Myricaceae</taxon>
        <taxon>Morella</taxon>
    </lineage>
</organism>
<keyword evidence="2" id="KW-0806">Transcription termination</keyword>
<dbReference type="InterPro" id="IPR038538">
    <property type="entry name" value="MTERF_sf"/>
</dbReference>
<dbReference type="GO" id="GO:0006353">
    <property type="term" value="P:DNA-templated transcription termination"/>
    <property type="evidence" value="ECO:0007669"/>
    <property type="project" value="UniProtKB-KW"/>
</dbReference>
<evidence type="ECO:0000313" key="4">
    <source>
        <dbReference type="EMBL" id="KAB1211773.1"/>
    </source>
</evidence>
<evidence type="ECO:0000256" key="1">
    <source>
        <dbReference type="ARBA" id="ARBA00007692"/>
    </source>
</evidence>
<gene>
    <name evidence="4" type="ORF">CJ030_MR6G025618</name>
</gene>
<dbReference type="PANTHER" id="PTHR13068">
    <property type="entry name" value="CGI-12 PROTEIN-RELATED"/>
    <property type="match status" value="1"/>
</dbReference>
<evidence type="ECO:0000256" key="2">
    <source>
        <dbReference type="ARBA" id="ARBA00022472"/>
    </source>
</evidence>
<name>A0A6A1VGD9_9ROSI</name>
<proteinExistence type="inferred from homology"/>
<dbReference type="PANTHER" id="PTHR13068:SF236">
    <property type="entry name" value="OS02G0749800 PROTEIN"/>
    <property type="match status" value="1"/>
</dbReference>